<proteinExistence type="predicted"/>
<keyword evidence="2" id="KW-1185">Reference proteome</keyword>
<dbReference type="Proteomes" id="UP000027632">
    <property type="component" value="Unassembled WGS sequence"/>
</dbReference>
<evidence type="ECO:0000313" key="1">
    <source>
        <dbReference type="EMBL" id="KEG42331.1"/>
    </source>
</evidence>
<evidence type="ECO:0000313" key="2">
    <source>
        <dbReference type="Proteomes" id="UP000027632"/>
    </source>
</evidence>
<protein>
    <submittedName>
        <fullName evidence="1">Uncharacterized protein</fullName>
    </submittedName>
</protein>
<accession>A0ABR4T5R3</accession>
<gene>
    <name evidence="1" type="ORF">DJ64_32775</name>
</gene>
<reference evidence="1 2" key="1">
    <citation type="submission" date="2014-04" db="EMBL/GenBank/DDBJ databases">
        <title>Draft genome sequence of the novel Streptomyces griseorubens JSD-1 playing a role in carbon and nitrogen cycle.</title>
        <authorList>
            <consortium name="Shanghai Jiao Tong University"/>
            <person name="Feng H."/>
            <person name="Sun Y."/>
            <person name="Zhi Y."/>
            <person name="Mao L."/>
            <person name="Luo Y."/>
            <person name="Wei X."/>
            <person name="Zhou P."/>
        </authorList>
    </citation>
    <scope>NUCLEOTIDE SEQUENCE [LARGE SCALE GENOMIC DNA]</scope>
    <source>
        <strain evidence="1 2">JSD-1</strain>
    </source>
</reference>
<sequence>MRRSTVTTNDPVGRMVRAWTTFDESLRNGSGFDEPAYDALTAALRACATEWAELDAVPRLGANVLLDIFPATAANAALYGGVDADRVMRAAYELHALAGHCVALRQEPGRPR</sequence>
<name>A0ABR4T5R3_9ACTN</name>
<dbReference type="EMBL" id="JJMG01000078">
    <property type="protein sequence ID" value="KEG42331.1"/>
    <property type="molecule type" value="Genomic_DNA"/>
</dbReference>
<comment type="caution">
    <text evidence="1">The sequence shown here is derived from an EMBL/GenBank/DDBJ whole genome shotgun (WGS) entry which is preliminary data.</text>
</comment>
<organism evidence="1 2">
    <name type="scientific">Streptomyces griseorubens</name>
    <dbReference type="NCBI Taxonomy" id="66897"/>
    <lineage>
        <taxon>Bacteria</taxon>
        <taxon>Bacillati</taxon>
        <taxon>Actinomycetota</taxon>
        <taxon>Actinomycetes</taxon>
        <taxon>Kitasatosporales</taxon>
        <taxon>Streptomycetaceae</taxon>
        <taxon>Streptomyces</taxon>
        <taxon>Streptomyces althioticus group</taxon>
    </lineage>
</organism>